<dbReference type="InterPro" id="IPR003439">
    <property type="entry name" value="ABC_transporter-like_ATP-bd"/>
</dbReference>
<keyword evidence="2" id="KW-0813">Transport</keyword>
<organism evidence="6 7">
    <name type="scientific">Megamonas hypermegale</name>
    <dbReference type="NCBI Taxonomy" id="158847"/>
    <lineage>
        <taxon>Bacteria</taxon>
        <taxon>Bacillati</taxon>
        <taxon>Bacillota</taxon>
        <taxon>Negativicutes</taxon>
        <taxon>Selenomonadales</taxon>
        <taxon>Selenomonadaceae</taxon>
        <taxon>Megamonas</taxon>
    </lineage>
</organism>
<dbReference type="Proteomes" id="UP000215383">
    <property type="component" value="Chromosome 1"/>
</dbReference>
<dbReference type="InterPro" id="IPR017871">
    <property type="entry name" value="ABC_transporter-like_CS"/>
</dbReference>
<dbReference type="PROSITE" id="PS50893">
    <property type="entry name" value="ABC_TRANSPORTER_2"/>
    <property type="match status" value="1"/>
</dbReference>
<evidence type="ECO:0000256" key="4">
    <source>
        <dbReference type="ARBA" id="ARBA00022840"/>
    </source>
</evidence>
<dbReference type="RefSeq" id="WP_027889262.1">
    <property type="nucleotide sequence ID" value="NZ_CAKMHU010000002.1"/>
</dbReference>
<keyword evidence="4 6" id="KW-0067">ATP-binding</keyword>
<keyword evidence="7" id="KW-1185">Reference proteome</keyword>
<dbReference type="SMART" id="SM00382">
    <property type="entry name" value="AAA"/>
    <property type="match status" value="1"/>
</dbReference>
<dbReference type="InterPro" id="IPR003593">
    <property type="entry name" value="AAA+_ATPase"/>
</dbReference>
<gene>
    <name evidence="6" type="primary">ybhF_2</name>
    <name evidence="6" type="ORF">SAMEA4364220_00438</name>
</gene>
<evidence type="ECO:0000259" key="5">
    <source>
        <dbReference type="PROSITE" id="PS50893"/>
    </source>
</evidence>
<dbReference type="GO" id="GO:0016887">
    <property type="term" value="F:ATP hydrolysis activity"/>
    <property type="evidence" value="ECO:0007669"/>
    <property type="project" value="InterPro"/>
</dbReference>
<dbReference type="PROSITE" id="PS00211">
    <property type="entry name" value="ABC_TRANSPORTER_1"/>
    <property type="match status" value="1"/>
</dbReference>
<dbReference type="SUPFAM" id="SSF52540">
    <property type="entry name" value="P-loop containing nucleoside triphosphate hydrolases"/>
    <property type="match status" value="1"/>
</dbReference>
<dbReference type="Gene3D" id="3.40.50.300">
    <property type="entry name" value="P-loop containing nucleotide triphosphate hydrolases"/>
    <property type="match status" value="1"/>
</dbReference>
<dbReference type="EMBL" id="LT906446">
    <property type="protein sequence ID" value="SNU95576.1"/>
    <property type="molecule type" value="Genomic_DNA"/>
</dbReference>
<evidence type="ECO:0000256" key="2">
    <source>
        <dbReference type="ARBA" id="ARBA00022448"/>
    </source>
</evidence>
<sequence>MQILSLNEVSKKIQQKDILKNISFAVNEGEILGLLGPNGAGKTTLMQIISGLMLPSSGKVRILGTDAVQYRQKVKNLIGFVMQDNNMEREFTVKEALLSYAKLYKVKEAKFAVEKMIERFGMRKWQNRRIDRLSGGMARKAMIARALLAEPKLLLLDEPSVGLDPDVRLDIWREIEKLRCQGIGIIITTHYMEEAERLCDRIAILKEGKLMAVDTAVNLKHIMAKDNSEDLTLEKVFLRFIGREAF</sequence>
<protein>
    <submittedName>
        <fullName evidence="6">Uncharacterized ABC transporter ATP-binding protein YbhF</fullName>
    </submittedName>
</protein>
<dbReference type="Pfam" id="PF00005">
    <property type="entry name" value="ABC_tran"/>
    <property type="match status" value="1"/>
</dbReference>
<feature type="domain" description="ABC transporter" evidence="5">
    <location>
        <begin position="4"/>
        <end position="232"/>
    </location>
</feature>
<dbReference type="InterPro" id="IPR027417">
    <property type="entry name" value="P-loop_NTPase"/>
</dbReference>
<reference evidence="6 7" key="1">
    <citation type="submission" date="2017-06" db="EMBL/GenBank/DDBJ databases">
        <authorList>
            <consortium name="Pathogen Informatics"/>
        </authorList>
    </citation>
    <scope>NUCLEOTIDE SEQUENCE [LARGE SCALE GENOMIC DNA]</scope>
    <source>
        <strain evidence="6 7">NCTC10570</strain>
    </source>
</reference>
<dbReference type="GeneID" id="78506471"/>
<evidence type="ECO:0000313" key="6">
    <source>
        <dbReference type="EMBL" id="SNU95576.1"/>
    </source>
</evidence>
<name>A0A239TDA8_9FIRM</name>
<accession>A0A239TDA8</accession>
<evidence type="ECO:0000256" key="1">
    <source>
        <dbReference type="ARBA" id="ARBA00005417"/>
    </source>
</evidence>
<comment type="similarity">
    <text evidence="1">Belongs to the ABC transporter superfamily.</text>
</comment>
<dbReference type="AlphaFoldDB" id="A0A239TDA8"/>
<proteinExistence type="inferred from homology"/>
<evidence type="ECO:0000256" key="3">
    <source>
        <dbReference type="ARBA" id="ARBA00022741"/>
    </source>
</evidence>
<evidence type="ECO:0000313" key="7">
    <source>
        <dbReference type="Proteomes" id="UP000215383"/>
    </source>
</evidence>
<keyword evidence="3" id="KW-0547">Nucleotide-binding</keyword>
<dbReference type="eggNOG" id="COG1131">
    <property type="taxonomic scope" value="Bacteria"/>
</dbReference>
<dbReference type="PANTHER" id="PTHR42711:SF5">
    <property type="entry name" value="ABC TRANSPORTER ATP-BINDING PROTEIN NATA"/>
    <property type="match status" value="1"/>
</dbReference>
<dbReference type="InterPro" id="IPR050763">
    <property type="entry name" value="ABC_transporter_ATP-binding"/>
</dbReference>
<dbReference type="PANTHER" id="PTHR42711">
    <property type="entry name" value="ABC TRANSPORTER ATP-BINDING PROTEIN"/>
    <property type="match status" value="1"/>
</dbReference>
<dbReference type="GO" id="GO:0005524">
    <property type="term" value="F:ATP binding"/>
    <property type="evidence" value="ECO:0007669"/>
    <property type="project" value="UniProtKB-KW"/>
</dbReference>